<reference evidence="1 2" key="1">
    <citation type="journal article" date="2023" name="Hortic Res">
        <title>Pangenome of water caltrop reveals structural variations and asymmetric subgenome divergence after allopolyploidization.</title>
        <authorList>
            <person name="Zhang X."/>
            <person name="Chen Y."/>
            <person name="Wang L."/>
            <person name="Yuan Y."/>
            <person name="Fang M."/>
            <person name="Shi L."/>
            <person name="Lu R."/>
            <person name="Comes H.P."/>
            <person name="Ma Y."/>
            <person name="Chen Y."/>
            <person name="Huang G."/>
            <person name="Zhou Y."/>
            <person name="Zheng Z."/>
            <person name="Qiu Y."/>
        </authorList>
    </citation>
    <scope>NUCLEOTIDE SEQUENCE [LARGE SCALE GENOMIC DNA]</scope>
    <source>
        <strain evidence="1">F231</strain>
    </source>
</reference>
<proteinExistence type="predicted"/>
<keyword evidence="2" id="KW-1185">Reference proteome</keyword>
<name>A0AAN7M2H4_TRANT</name>
<organism evidence="1 2">
    <name type="scientific">Trapa natans</name>
    <name type="common">Water chestnut</name>
    <dbReference type="NCBI Taxonomy" id="22666"/>
    <lineage>
        <taxon>Eukaryota</taxon>
        <taxon>Viridiplantae</taxon>
        <taxon>Streptophyta</taxon>
        <taxon>Embryophyta</taxon>
        <taxon>Tracheophyta</taxon>
        <taxon>Spermatophyta</taxon>
        <taxon>Magnoliopsida</taxon>
        <taxon>eudicotyledons</taxon>
        <taxon>Gunneridae</taxon>
        <taxon>Pentapetalae</taxon>
        <taxon>rosids</taxon>
        <taxon>malvids</taxon>
        <taxon>Myrtales</taxon>
        <taxon>Lythraceae</taxon>
        <taxon>Trapa</taxon>
    </lineage>
</organism>
<comment type="caution">
    <text evidence="1">The sequence shown here is derived from an EMBL/GenBank/DDBJ whole genome shotgun (WGS) entry which is preliminary data.</text>
</comment>
<dbReference type="AlphaFoldDB" id="A0AAN7M2H4"/>
<evidence type="ECO:0000313" key="2">
    <source>
        <dbReference type="Proteomes" id="UP001346149"/>
    </source>
</evidence>
<dbReference type="EMBL" id="JAXQNO010000006">
    <property type="protein sequence ID" value="KAK4796304.1"/>
    <property type="molecule type" value="Genomic_DNA"/>
</dbReference>
<sequence>MEPPHDAYYIDQPRLQGLLSSIAPGHSWSGSTRFPYSHQQFQSHLADEEIL</sequence>
<dbReference type="Proteomes" id="UP001346149">
    <property type="component" value="Unassembled WGS sequence"/>
</dbReference>
<accession>A0AAN7M2H4</accession>
<evidence type="ECO:0000313" key="1">
    <source>
        <dbReference type="EMBL" id="KAK4796304.1"/>
    </source>
</evidence>
<gene>
    <name evidence="1" type="ORF">SAY86_028630</name>
</gene>
<protein>
    <submittedName>
        <fullName evidence="1">Uncharacterized protein</fullName>
    </submittedName>
</protein>